<accession>A0A6P1SWS5</accession>
<evidence type="ECO:0000313" key="2">
    <source>
        <dbReference type="EMBL" id="QHQ34110.1"/>
    </source>
</evidence>
<evidence type="ECO:0000313" key="3">
    <source>
        <dbReference type="Proteomes" id="UP000464495"/>
    </source>
</evidence>
<gene>
    <name evidence="2" type="ORF">GO499_02375</name>
</gene>
<protein>
    <submittedName>
        <fullName evidence="2">Uncharacterized protein</fullName>
    </submittedName>
</protein>
<feature type="transmembrane region" description="Helical" evidence="1">
    <location>
        <begin position="20"/>
        <end position="45"/>
    </location>
</feature>
<reference evidence="2 3" key="1">
    <citation type="submission" date="2019-12" db="EMBL/GenBank/DDBJ databases">
        <title>Complete genome sequence of Algicella marina strain 9Alg 56(T) isolated from the red alga Tichocarpus crinitus.</title>
        <authorList>
            <person name="Kim S.-G."/>
            <person name="Nedashkovskaya O.I."/>
        </authorList>
    </citation>
    <scope>NUCLEOTIDE SEQUENCE [LARGE SCALE GENOMIC DNA]</scope>
    <source>
        <strain evidence="2 3">9Alg 56</strain>
    </source>
</reference>
<keyword evidence="3" id="KW-1185">Reference proteome</keyword>
<sequence>MTNRKPSLLSRTAREDGAVATTWIFLTAMVIGNTAVLSQAIGFGVSEVSEVMQAEMETEMPRTDLAEAVRATALPVEVEQGSYAGFILPETLAWRQNPVEETRLMPVVALPTEVATLPAARR</sequence>
<dbReference type="RefSeq" id="WP_161860681.1">
    <property type="nucleotide sequence ID" value="NZ_CP046620.1"/>
</dbReference>
<dbReference type="AlphaFoldDB" id="A0A6P1SWS5"/>
<keyword evidence="1" id="KW-1133">Transmembrane helix</keyword>
<evidence type="ECO:0000256" key="1">
    <source>
        <dbReference type="SAM" id="Phobius"/>
    </source>
</evidence>
<keyword evidence="1" id="KW-0812">Transmembrane</keyword>
<proteinExistence type="predicted"/>
<dbReference type="KEGG" id="amaq:GO499_02375"/>
<keyword evidence="1" id="KW-0472">Membrane</keyword>
<dbReference type="EMBL" id="CP046620">
    <property type="protein sequence ID" value="QHQ34110.1"/>
    <property type="molecule type" value="Genomic_DNA"/>
</dbReference>
<organism evidence="2 3">
    <name type="scientific">Algicella marina</name>
    <dbReference type="NCBI Taxonomy" id="2683284"/>
    <lineage>
        <taxon>Bacteria</taxon>
        <taxon>Pseudomonadati</taxon>
        <taxon>Pseudomonadota</taxon>
        <taxon>Alphaproteobacteria</taxon>
        <taxon>Rhodobacterales</taxon>
        <taxon>Paracoccaceae</taxon>
        <taxon>Algicella</taxon>
    </lineage>
</organism>
<dbReference type="Proteomes" id="UP000464495">
    <property type="component" value="Chromosome"/>
</dbReference>
<name>A0A6P1SWS5_9RHOB</name>